<evidence type="ECO:0000313" key="2">
    <source>
        <dbReference type="Proteomes" id="UP000184079"/>
    </source>
</evidence>
<dbReference type="Proteomes" id="UP000184079">
    <property type="component" value="Unassembled WGS sequence"/>
</dbReference>
<proteinExistence type="predicted"/>
<gene>
    <name evidence="1" type="ORF">SAMN05421807_11965</name>
</gene>
<dbReference type="EMBL" id="FQXD01000019">
    <property type="protein sequence ID" value="SHH92119.1"/>
    <property type="molecule type" value="Genomic_DNA"/>
</dbReference>
<sequence length="236" mass="24598">MSFYYGRAKYDKKYDKFQKNKSLSNCCCDNCNEQQDCCCHECCPPMEECCFNPCCCIPIPGPTGPTGPPGPIGPTGATGATGPTGPTGGLVAPFASVNSQRIGTIPSDQIIPLTPPGQSTIIGMTYNGTDTLTVDEAGIYYVEGAVFPSSTQSGPVGIRVAINGDITPAIGSNIGVNYGTPVGQEVTTSRLVRLNVGDTISLYNVGPFPLTIGGNIGSQGINSTAARINTFKIRDL</sequence>
<dbReference type="AlphaFoldDB" id="A0A1M5WWZ8"/>
<reference evidence="2" key="1">
    <citation type="submission" date="2016-11" db="EMBL/GenBank/DDBJ databases">
        <authorList>
            <person name="Varghese N."/>
            <person name="Submissions S."/>
        </authorList>
    </citation>
    <scope>NUCLEOTIDE SEQUENCE [LARGE SCALE GENOMIC DNA]</scope>
    <source>
        <strain evidence="2">CGMCC 1.6496</strain>
    </source>
</reference>
<evidence type="ECO:0008006" key="3">
    <source>
        <dbReference type="Google" id="ProtNLM"/>
    </source>
</evidence>
<dbReference type="RefSeq" id="WP_139300198.1">
    <property type="nucleotide sequence ID" value="NZ_FQXD01000019.1"/>
</dbReference>
<evidence type="ECO:0000313" key="1">
    <source>
        <dbReference type="EMBL" id="SHH92119.1"/>
    </source>
</evidence>
<protein>
    <recommendedName>
        <fullName evidence="3">Collagen triple helix repeat-containing protein</fullName>
    </recommendedName>
</protein>
<accession>A0A1M5WWZ8</accession>
<dbReference type="OrthoDB" id="10013531at2"/>
<keyword evidence="2" id="KW-1185">Reference proteome</keyword>
<organism evidence="1 2">
    <name type="scientific">Virgibacillus chiguensis</name>
    <dbReference type="NCBI Taxonomy" id="411959"/>
    <lineage>
        <taxon>Bacteria</taxon>
        <taxon>Bacillati</taxon>
        <taxon>Bacillota</taxon>
        <taxon>Bacilli</taxon>
        <taxon>Bacillales</taxon>
        <taxon>Bacillaceae</taxon>
        <taxon>Virgibacillus</taxon>
    </lineage>
</organism>
<dbReference type="Gene3D" id="2.60.120.40">
    <property type="match status" value="1"/>
</dbReference>
<dbReference type="InterPro" id="IPR008983">
    <property type="entry name" value="Tumour_necrosis_fac-like_dom"/>
</dbReference>
<name>A0A1M5WWZ8_9BACI</name>